<dbReference type="KEGG" id="rry:C1O28_00300"/>
<dbReference type="RefSeq" id="WP_097166162.1">
    <property type="nucleotide sequence ID" value="NZ_CP028129.1"/>
</dbReference>
<dbReference type="GeneID" id="49818876"/>
<evidence type="ECO:0000313" key="2">
    <source>
        <dbReference type="EMBL" id="PPH71400.1"/>
    </source>
</evidence>
<dbReference type="EMBL" id="PSVT01000056">
    <property type="protein sequence ID" value="PPH71400.1"/>
    <property type="molecule type" value="Genomic_DNA"/>
</dbReference>
<reference evidence="3 4" key="1">
    <citation type="submission" date="2018-02" db="EMBL/GenBank/DDBJ databases">
        <title>Bacteriophage NCPPB3778 and a type I-E CRISPR drive the evolution of the US Biological Select Agent, Rathayibacter toxicus.</title>
        <authorList>
            <person name="Davis E.W.II."/>
            <person name="Tabima J.F."/>
            <person name="Weisberg A.J."/>
            <person name="Lopes L.D."/>
            <person name="Wiseman M.S."/>
            <person name="Wiseman M.S."/>
            <person name="Pupko T."/>
            <person name="Belcher M.S."/>
            <person name="Sechler A.J."/>
            <person name="Tancos M.A."/>
            <person name="Schroeder B.K."/>
            <person name="Murray T.D."/>
            <person name="Luster D.G."/>
            <person name="Schneider W.L."/>
            <person name="Rogers E."/>
            <person name="Andreote F.D."/>
            <person name="Grunwald N.J."/>
            <person name="Putnam M.L."/>
            <person name="Chang J.H."/>
        </authorList>
    </citation>
    <scope>NUCLEOTIDE SEQUENCE [LARGE SCALE GENOMIC DNA]</scope>
    <source>
        <strain evidence="2 4">AY1D6</strain>
        <strain evidence="1 3">AY1I9</strain>
    </source>
</reference>
<evidence type="ECO:0000313" key="4">
    <source>
        <dbReference type="Proteomes" id="UP000239698"/>
    </source>
</evidence>
<comment type="caution">
    <text evidence="1">The sequence shown here is derived from an EMBL/GenBank/DDBJ whole genome shotgun (WGS) entry which is preliminary data.</text>
</comment>
<proteinExistence type="predicted"/>
<dbReference type="AlphaFoldDB" id="A0ABD6W711"/>
<evidence type="ECO:0000313" key="3">
    <source>
        <dbReference type="Proteomes" id="UP000237881"/>
    </source>
</evidence>
<name>A0ABD6W711_RATRA</name>
<protein>
    <submittedName>
        <fullName evidence="1">Uncharacterized protein</fullName>
    </submittedName>
</protein>
<gene>
    <name evidence="1" type="ORF">C5C04_11260</name>
    <name evidence="2" type="ORF">C5C40_14955</name>
</gene>
<dbReference type="EMBL" id="PSUL01000028">
    <property type="protein sequence ID" value="PPF11989.1"/>
    <property type="molecule type" value="Genomic_DNA"/>
</dbReference>
<sequence>MIRTALPATFDDVELDPVGNDGWRVRARAEDPQEPEAVLGFITPVDGGFEAHRLGLPQEDVTCPTLDDARAMYVAEEPLPAWIRSARKEPRTGCVGEREIVVGCPEAAGEGRLLAVLVDGELAGHVVATTPIAFVGEGRDLPPLVVESLDGLVALVSGLHR</sequence>
<evidence type="ECO:0000313" key="1">
    <source>
        <dbReference type="EMBL" id="PPF11989.1"/>
    </source>
</evidence>
<dbReference type="Proteomes" id="UP000239698">
    <property type="component" value="Unassembled WGS sequence"/>
</dbReference>
<accession>A0ABD6W711</accession>
<organism evidence="1 3">
    <name type="scientific">Rathayibacter rathayi</name>
    <name type="common">Corynebacterium rathayi</name>
    <dbReference type="NCBI Taxonomy" id="33887"/>
    <lineage>
        <taxon>Bacteria</taxon>
        <taxon>Bacillati</taxon>
        <taxon>Actinomycetota</taxon>
        <taxon>Actinomycetes</taxon>
        <taxon>Micrococcales</taxon>
        <taxon>Microbacteriaceae</taxon>
        <taxon>Rathayibacter</taxon>
    </lineage>
</organism>
<keyword evidence="4" id="KW-1185">Reference proteome</keyword>
<dbReference type="Proteomes" id="UP000237881">
    <property type="component" value="Unassembled WGS sequence"/>
</dbReference>